<feature type="transmembrane region" description="Helical" evidence="7">
    <location>
        <begin position="301"/>
        <end position="326"/>
    </location>
</feature>
<feature type="compositionally biased region" description="Basic and acidic residues" evidence="6">
    <location>
        <begin position="966"/>
        <end position="976"/>
    </location>
</feature>
<feature type="transmembrane region" description="Helical" evidence="7">
    <location>
        <begin position="214"/>
        <end position="236"/>
    </location>
</feature>
<keyword evidence="2" id="KW-0813">Transport</keyword>
<evidence type="ECO:0000313" key="9">
    <source>
        <dbReference type="EMBL" id="CAK9057395.1"/>
    </source>
</evidence>
<evidence type="ECO:0000256" key="7">
    <source>
        <dbReference type="SAM" id="Phobius"/>
    </source>
</evidence>
<dbReference type="PANTHER" id="PTHR23502:SF132">
    <property type="entry name" value="POLYAMINE TRANSPORTER 2-RELATED"/>
    <property type="match status" value="1"/>
</dbReference>
<feature type="transmembrane region" description="Helical" evidence="7">
    <location>
        <begin position="739"/>
        <end position="757"/>
    </location>
</feature>
<evidence type="ECO:0000256" key="2">
    <source>
        <dbReference type="ARBA" id="ARBA00022448"/>
    </source>
</evidence>
<gene>
    <name evidence="9" type="ORF">CCMP2556_LOCUS28318</name>
</gene>
<reference evidence="9 10" key="1">
    <citation type="submission" date="2024-02" db="EMBL/GenBank/DDBJ databases">
        <authorList>
            <person name="Chen Y."/>
            <person name="Shah S."/>
            <person name="Dougan E. K."/>
            <person name="Thang M."/>
            <person name="Chan C."/>
        </authorList>
    </citation>
    <scope>NUCLEOTIDE SEQUENCE [LARGE SCALE GENOMIC DNA]</scope>
</reference>
<dbReference type="EMBL" id="CAXAMN010021236">
    <property type="protein sequence ID" value="CAK9057395.1"/>
    <property type="molecule type" value="Genomic_DNA"/>
</dbReference>
<keyword evidence="5 7" id="KW-0472">Membrane</keyword>
<feature type="transmembrane region" description="Helical" evidence="7">
    <location>
        <begin position="445"/>
        <end position="474"/>
    </location>
</feature>
<feature type="transmembrane region" description="Helical" evidence="7">
    <location>
        <begin position="248"/>
        <end position="270"/>
    </location>
</feature>
<feature type="transmembrane region" description="Helical" evidence="7">
    <location>
        <begin position="368"/>
        <end position="394"/>
    </location>
</feature>
<accession>A0ABP0N562</accession>
<feature type="transmembrane region" description="Helical" evidence="7">
    <location>
        <begin position="649"/>
        <end position="672"/>
    </location>
</feature>
<evidence type="ECO:0000256" key="1">
    <source>
        <dbReference type="ARBA" id="ARBA00004141"/>
    </source>
</evidence>
<comment type="subcellular location">
    <subcellularLocation>
        <location evidence="1">Membrane</location>
        <topology evidence="1">Multi-pass membrane protein</topology>
    </subcellularLocation>
</comment>
<dbReference type="Gene3D" id="1.20.1720.10">
    <property type="entry name" value="Multidrug resistance protein D"/>
    <property type="match status" value="1"/>
</dbReference>
<dbReference type="SUPFAM" id="SSF103473">
    <property type="entry name" value="MFS general substrate transporter"/>
    <property type="match status" value="1"/>
</dbReference>
<dbReference type="PROSITE" id="PS50850">
    <property type="entry name" value="MFS"/>
    <property type="match status" value="1"/>
</dbReference>
<feature type="transmembrane region" description="Helical" evidence="7">
    <location>
        <begin position="541"/>
        <end position="563"/>
    </location>
</feature>
<proteinExistence type="predicted"/>
<feature type="transmembrane region" description="Helical" evidence="7">
    <location>
        <begin position="849"/>
        <end position="868"/>
    </location>
</feature>
<evidence type="ECO:0000256" key="3">
    <source>
        <dbReference type="ARBA" id="ARBA00022692"/>
    </source>
</evidence>
<evidence type="ECO:0000256" key="5">
    <source>
        <dbReference type="ARBA" id="ARBA00023136"/>
    </source>
</evidence>
<feature type="transmembrane region" description="Helical" evidence="7">
    <location>
        <begin position="406"/>
        <end position="425"/>
    </location>
</feature>
<keyword evidence="10" id="KW-1185">Reference proteome</keyword>
<dbReference type="Pfam" id="PF07690">
    <property type="entry name" value="MFS_1"/>
    <property type="match status" value="1"/>
</dbReference>
<feature type="transmembrane region" description="Helical" evidence="7">
    <location>
        <begin position="904"/>
        <end position="931"/>
    </location>
</feature>
<dbReference type="PANTHER" id="PTHR23502">
    <property type="entry name" value="MAJOR FACILITATOR SUPERFAMILY"/>
    <property type="match status" value="1"/>
</dbReference>
<dbReference type="InterPro" id="IPR036259">
    <property type="entry name" value="MFS_trans_sf"/>
</dbReference>
<feature type="domain" description="Major facilitator superfamily (MFS) profile" evidence="8">
    <location>
        <begin position="548"/>
        <end position="962"/>
    </location>
</feature>
<dbReference type="Proteomes" id="UP001642484">
    <property type="component" value="Unassembled WGS sequence"/>
</dbReference>
<name>A0ABP0N562_9DINO</name>
<evidence type="ECO:0000256" key="4">
    <source>
        <dbReference type="ARBA" id="ARBA00022989"/>
    </source>
</evidence>
<organism evidence="9 10">
    <name type="scientific">Durusdinium trenchii</name>
    <dbReference type="NCBI Taxonomy" id="1381693"/>
    <lineage>
        <taxon>Eukaryota</taxon>
        <taxon>Sar</taxon>
        <taxon>Alveolata</taxon>
        <taxon>Dinophyceae</taxon>
        <taxon>Suessiales</taxon>
        <taxon>Symbiodiniaceae</taxon>
        <taxon>Durusdinium</taxon>
    </lineage>
</organism>
<dbReference type="InterPro" id="IPR011701">
    <property type="entry name" value="MFS"/>
</dbReference>
<keyword evidence="3 7" id="KW-0812">Transmembrane</keyword>
<feature type="transmembrane region" description="Helical" evidence="7">
    <location>
        <begin position="184"/>
        <end position="202"/>
    </location>
</feature>
<feature type="transmembrane region" description="Helical" evidence="7">
    <location>
        <begin position="874"/>
        <end position="892"/>
    </location>
</feature>
<feature type="transmembrane region" description="Helical" evidence="7">
    <location>
        <begin position="134"/>
        <end position="156"/>
    </location>
</feature>
<evidence type="ECO:0000259" key="8">
    <source>
        <dbReference type="PROSITE" id="PS50850"/>
    </source>
</evidence>
<dbReference type="InterPro" id="IPR020846">
    <property type="entry name" value="MFS_dom"/>
</dbReference>
<sequence>MMPSLFLRVGQLPRLANQKADLRAIEQLAAEELQKSISGTSGEEVQLTVDSLGMMRRLTKAHVKEMQWVQNQQAFWMLISMLGHFQLFEGAHGGDVAQRIQNSFVHNKDMVAFMMLLGVTDSREPLSKLGARDLLVFCVALSMTALGPWVLSPAYWPLHQVFFSFNSLSLPPYNLPRLRVRHDWFLYHYFFARLCLVGFTKVSAKYRLNCFAGAWQAVLVLCMACLVPDDVLWLWVPLPYRRSLWIRSIAIMMKGVRMSCFFLTGCYLLAFHTTKAMRCNESDSSCQASSLFSRLRLLRDAVARSTTLSVAVGAGAFTVFLVISVLTSPVPLGDFGYQHGWKAIYVEGENVYTASHSVSWHYMTHPSLFLYIVLWFGEMLLLVVPFLAVALMMACCPWHFKRMGSTCFGTYVLHPYHMIAPWTAWFQRPILSRITFDSFGSGNVLIVLLWNVFFCILFAQTVGACFHNVLIAGFQKLFQLGKRRGNPQGNDAWDFDMELETCLVEVPTFLQISSSLSPHVSPHASDAGQILDVRPSKAFKVLSQIALVQVIAALAIVLAGFAISGVPTSSRAKHSGDGISWPMKVVLAGTLLVDYTCTDQYQPSMPAMAREFGVSQTLMGSTIQLHVFSSSISLLFAGPISDRIGRRPVVLFLQVVLAISTFSCGCADSFKWFAAGRALQGVAASVGSVVLAVTQDAYDDSAQRMQTTSMLVSIIVLGPLVAPTVGGLLAAAFGWRFPFFALSFLAVVAFLTSLMVVEETAGPAQETAYLASAIRTLSDARRLRILACCAVGKSVFDIMTASNGFILEDSYQLPLARTAVIQSAMASSGLVGSTLASHLPWKPLDVMSFFSPILAFSAACMALVGLLFDQYLVLYMFIICANEVLIYPPLMSMTVEFGQDLRDIAGLASSVLTSGMNLFSLGLSLPAVAIATYGPAALLYVMAAIILTMPFIMVFGILPPSGPSDLKEEEFVHGNEEQANEELGEEKEKKTCG</sequence>
<feature type="transmembrane region" description="Helical" evidence="7">
    <location>
        <begin position="710"/>
        <end position="733"/>
    </location>
</feature>
<evidence type="ECO:0000256" key="6">
    <source>
        <dbReference type="SAM" id="MobiDB-lite"/>
    </source>
</evidence>
<protein>
    <recommendedName>
        <fullName evidence="8">Major facilitator superfamily (MFS) profile domain-containing protein</fullName>
    </recommendedName>
</protein>
<keyword evidence="4 7" id="KW-1133">Transmembrane helix</keyword>
<feature type="region of interest" description="Disordered" evidence="6">
    <location>
        <begin position="966"/>
        <end position="993"/>
    </location>
</feature>
<feature type="transmembrane region" description="Helical" evidence="7">
    <location>
        <begin position="678"/>
        <end position="698"/>
    </location>
</feature>
<evidence type="ECO:0000313" key="10">
    <source>
        <dbReference type="Proteomes" id="UP001642484"/>
    </source>
</evidence>
<feature type="transmembrane region" description="Helical" evidence="7">
    <location>
        <begin position="937"/>
        <end position="958"/>
    </location>
</feature>
<comment type="caution">
    <text evidence="9">The sequence shown here is derived from an EMBL/GenBank/DDBJ whole genome shotgun (WGS) entry which is preliminary data.</text>
</comment>